<keyword evidence="1" id="KW-0472">Membrane</keyword>
<sequence>MTKAWRWIRKALIQAACLAVVAVAASLFTLAVVRGPNSPSISDGLSFSYSDFVAVSLTAVTIVLAVIAAIIASIAFWSIKEIKASARKVALRQARSAVASELRNLPQNIKDQVTQQLPSILDEQVKLKLVEMAASGELAVLLERATAGRLSMNPTADIELQDNFDPNDEEGER</sequence>
<organism evidence="2 3">
    <name type="scientific">Paracoccus liaowanqingii</name>
    <dbReference type="NCBI Taxonomy" id="2560053"/>
    <lineage>
        <taxon>Bacteria</taxon>
        <taxon>Pseudomonadati</taxon>
        <taxon>Pseudomonadota</taxon>
        <taxon>Alphaproteobacteria</taxon>
        <taxon>Rhodobacterales</taxon>
        <taxon>Paracoccaceae</taxon>
        <taxon>Paracoccus</taxon>
    </lineage>
</organism>
<feature type="transmembrane region" description="Helical" evidence="1">
    <location>
        <begin position="12"/>
        <end position="33"/>
    </location>
</feature>
<keyword evidence="1" id="KW-1133">Transmembrane helix</keyword>
<comment type="caution">
    <text evidence="2">The sequence shown here is derived from an EMBL/GenBank/DDBJ whole genome shotgun (WGS) entry which is preliminary data.</text>
</comment>
<dbReference type="EMBL" id="SRPG01000109">
    <property type="protein sequence ID" value="TGN59058.1"/>
    <property type="molecule type" value="Genomic_DNA"/>
</dbReference>
<dbReference type="Proteomes" id="UP000297972">
    <property type="component" value="Unassembled WGS sequence"/>
</dbReference>
<evidence type="ECO:0000313" key="2">
    <source>
        <dbReference type="EMBL" id="TGN59058.1"/>
    </source>
</evidence>
<keyword evidence="3" id="KW-1185">Reference proteome</keyword>
<dbReference type="RefSeq" id="WP_135817823.1">
    <property type="nucleotide sequence ID" value="NZ_SRPG01000109.1"/>
</dbReference>
<reference evidence="2 3" key="1">
    <citation type="submission" date="2019-03" db="EMBL/GenBank/DDBJ databases">
        <authorList>
            <person name="Li J."/>
        </authorList>
    </citation>
    <scope>NUCLEOTIDE SEQUENCE [LARGE SCALE GENOMIC DNA]</scope>
    <source>
        <strain evidence="2 3">3058</strain>
    </source>
</reference>
<evidence type="ECO:0000256" key="1">
    <source>
        <dbReference type="SAM" id="Phobius"/>
    </source>
</evidence>
<accession>A0A4Z1BK58</accession>
<evidence type="ECO:0000313" key="3">
    <source>
        <dbReference type="Proteomes" id="UP000297972"/>
    </source>
</evidence>
<protein>
    <submittedName>
        <fullName evidence="2">Uncharacterized protein</fullName>
    </submittedName>
</protein>
<proteinExistence type="predicted"/>
<gene>
    <name evidence="2" type="ORF">E4L95_12030</name>
</gene>
<keyword evidence="1" id="KW-0812">Transmembrane</keyword>
<name>A0A4Z1BK58_9RHOB</name>
<feature type="transmembrane region" description="Helical" evidence="1">
    <location>
        <begin position="53"/>
        <end position="79"/>
    </location>
</feature>
<dbReference type="AlphaFoldDB" id="A0A4Z1BK58"/>